<keyword evidence="6" id="KW-1185">Reference proteome</keyword>
<dbReference type="CDD" id="cd03137">
    <property type="entry name" value="GATase1_AraC_1"/>
    <property type="match status" value="1"/>
</dbReference>
<evidence type="ECO:0000313" key="5">
    <source>
        <dbReference type="EMBL" id="WTY34331.1"/>
    </source>
</evidence>
<feature type="domain" description="HTH araC/xylS-type" evidence="4">
    <location>
        <begin position="209"/>
        <end position="307"/>
    </location>
</feature>
<proteinExistence type="predicted"/>
<organism evidence="5 6">
    <name type="scientific">Nocardia salmonicida</name>
    <dbReference type="NCBI Taxonomy" id="53431"/>
    <lineage>
        <taxon>Bacteria</taxon>
        <taxon>Bacillati</taxon>
        <taxon>Actinomycetota</taxon>
        <taxon>Actinomycetes</taxon>
        <taxon>Mycobacteriales</taxon>
        <taxon>Nocardiaceae</taxon>
        <taxon>Nocardia</taxon>
    </lineage>
</organism>
<dbReference type="EMBL" id="CP109527">
    <property type="protein sequence ID" value="WTY34331.1"/>
    <property type="molecule type" value="Genomic_DNA"/>
</dbReference>
<evidence type="ECO:0000256" key="3">
    <source>
        <dbReference type="ARBA" id="ARBA00023163"/>
    </source>
</evidence>
<dbReference type="InterPro" id="IPR018060">
    <property type="entry name" value="HTH_AraC"/>
</dbReference>
<dbReference type="Pfam" id="PF12833">
    <property type="entry name" value="HTH_18"/>
    <property type="match status" value="1"/>
</dbReference>
<accession>A0ABZ1N3B3</accession>
<dbReference type="PROSITE" id="PS00041">
    <property type="entry name" value="HTH_ARAC_FAMILY_1"/>
    <property type="match status" value="1"/>
</dbReference>
<keyword evidence="1" id="KW-0805">Transcription regulation</keyword>
<dbReference type="SMART" id="SM00342">
    <property type="entry name" value="HTH_ARAC"/>
    <property type="match status" value="1"/>
</dbReference>
<sequence length="332" mass="35830">MNVVALAISDGVPLYELAAPCAIFGATAPRGIDDWYDLRVCSPPGARVDRWFAASTPYTYDDLVTADLVVVPACADLRPPGPLVAAVRAAYDRGARVMSICTGAFVLAAAGILDGRRATTHWMYADTLVQRYPAVTVDPGVLYVDEGRVLTSAGKAAGHDLCLHVVRSDFGAAVANKIARLLIVPPHREGGQAQYISHQVPRRSADGLSPVLDWALAHLHEPITVEDLANRAHLGTRTLHRHFQARLGTNPLAWLQQQRVRRAQELLERTDLPIDTVAAEVGLGSGAVLRRHFRQAIDTTPDAYRRTFSAVTSARATESGAVSLTRNASPAR</sequence>
<dbReference type="SUPFAM" id="SSF46689">
    <property type="entry name" value="Homeodomain-like"/>
    <property type="match status" value="2"/>
</dbReference>
<gene>
    <name evidence="5" type="ORF">OG308_23825</name>
</gene>
<dbReference type="PANTHER" id="PTHR43130:SF3">
    <property type="entry name" value="HTH-TYPE TRANSCRIPTIONAL REGULATOR RV1931C"/>
    <property type="match status" value="1"/>
</dbReference>
<dbReference type="Gene3D" id="3.40.50.880">
    <property type="match status" value="1"/>
</dbReference>
<evidence type="ECO:0000256" key="1">
    <source>
        <dbReference type="ARBA" id="ARBA00023015"/>
    </source>
</evidence>
<name>A0ABZ1N3B3_9NOCA</name>
<keyword evidence="3" id="KW-0804">Transcription</keyword>
<evidence type="ECO:0000313" key="6">
    <source>
        <dbReference type="Proteomes" id="UP001621418"/>
    </source>
</evidence>
<protein>
    <submittedName>
        <fullName evidence="5">Helix-turn-helix domain-containing protein</fullName>
    </submittedName>
</protein>
<dbReference type="InterPro" id="IPR018062">
    <property type="entry name" value="HTH_AraC-typ_CS"/>
</dbReference>
<reference evidence="5 6" key="1">
    <citation type="submission" date="2022-10" db="EMBL/GenBank/DDBJ databases">
        <title>The complete genomes of actinobacterial strains from the NBC collection.</title>
        <authorList>
            <person name="Joergensen T.S."/>
            <person name="Alvarez Arevalo M."/>
            <person name="Sterndorff E.B."/>
            <person name="Faurdal D."/>
            <person name="Vuksanovic O."/>
            <person name="Mourched A.-S."/>
            <person name="Charusanti P."/>
            <person name="Shaw S."/>
            <person name="Blin K."/>
            <person name="Weber T."/>
        </authorList>
    </citation>
    <scope>NUCLEOTIDE SEQUENCE [LARGE SCALE GENOMIC DNA]</scope>
    <source>
        <strain evidence="5 6">NBC_01413</strain>
    </source>
</reference>
<dbReference type="SUPFAM" id="SSF52317">
    <property type="entry name" value="Class I glutamine amidotransferase-like"/>
    <property type="match status" value="1"/>
</dbReference>
<evidence type="ECO:0000259" key="4">
    <source>
        <dbReference type="PROSITE" id="PS01124"/>
    </source>
</evidence>
<dbReference type="Pfam" id="PF01965">
    <property type="entry name" value="DJ-1_PfpI"/>
    <property type="match status" value="1"/>
</dbReference>
<dbReference type="InterPro" id="IPR009057">
    <property type="entry name" value="Homeodomain-like_sf"/>
</dbReference>
<dbReference type="InterPro" id="IPR052158">
    <property type="entry name" value="INH-QAR"/>
</dbReference>
<dbReference type="PROSITE" id="PS01124">
    <property type="entry name" value="HTH_ARAC_FAMILY_2"/>
    <property type="match status" value="1"/>
</dbReference>
<dbReference type="InterPro" id="IPR029062">
    <property type="entry name" value="Class_I_gatase-like"/>
</dbReference>
<evidence type="ECO:0000256" key="2">
    <source>
        <dbReference type="ARBA" id="ARBA00023125"/>
    </source>
</evidence>
<dbReference type="RefSeq" id="WP_405146615.1">
    <property type="nucleotide sequence ID" value="NZ_CP109527.1"/>
</dbReference>
<dbReference type="PANTHER" id="PTHR43130">
    <property type="entry name" value="ARAC-FAMILY TRANSCRIPTIONAL REGULATOR"/>
    <property type="match status" value="1"/>
</dbReference>
<dbReference type="InterPro" id="IPR002818">
    <property type="entry name" value="DJ-1/PfpI"/>
</dbReference>
<dbReference type="Proteomes" id="UP001621418">
    <property type="component" value="Chromosome"/>
</dbReference>
<dbReference type="Gene3D" id="1.10.10.60">
    <property type="entry name" value="Homeodomain-like"/>
    <property type="match status" value="1"/>
</dbReference>
<keyword evidence="2" id="KW-0238">DNA-binding</keyword>